<feature type="non-terminal residue" evidence="1">
    <location>
        <position position="98"/>
    </location>
</feature>
<accession>A0A0B6Y4V5</accession>
<protein>
    <submittedName>
        <fullName evidence="1">Uncharacterized protein</fullName>
    </submittedName>
</protein>
<name>A0A0B6Y4V5_9EUPU</name>
<gene>
    <name evidence="1" type="primary">ORF13203</name>
</gene>
<reference evidence="1" key="1">
    <citation type="submission" date="2014-12" db="EMBL/GenBank/DDBJ databases">
        <title>Insight into the proteome of Arion vulgaris.</title>
        <authorList>
            <person name="Aradska J."/>
            <person name="Bulat T."/>
            <person name="Smidak R."/>
            <person name="Sarate P."/>
            <person name="Gangsoo J."/>
            <person name="Sialana F."/>
            <person name="Bilban M."/>
            <person name="Lubec G."/>
        </authorList>
    </citation>
    <scope>NUCLEOTIDE SEQUENCE</scope>
    <source>
        <tissue evidence="1">Skin</tissue>
    </source>
</reference>
<dbReference type="EMBL" id="HACG01004482">
    <property type="protein sequence ID" value="CEK51347.1"/>
    <property type="molecule type" value="Transcribed_RNA"/>
</dbReference>
<evidence type="ECO:0000313" key="1">
    <source>
        <dbReference type="EMBL" id="CEK51347.1"/>
    </source>
</evidence>
<organism evidence="1">
    <name type="scientific">Arion vulgaris</name>
    <dbReference type="NCBI Taxonomy" id="1028688"/>
    <lineage>
        <taxon>Eukaryota</taxon>
        <taxon>Metazoa</taxon>
        <taxon>Spiralia</taxon>
        <taxon>Lophotrochozoa</taxon>
        <taxon>Mollusca</taxon>
        <taxon>Gastropoda</taxon>
        <taxon>Heterobranchia</taxon>
        <taxon>Euthyneura</taxon>
        <taxon>Panpulmonata</taxon>
        <taxon>Eupulmonata</taxon>
        <taxon>Stylommatophora</taxon>
        <taxon>Helicina</taxon>
        <taxon>Arionoidea</taxon>
        <taxon>Arionidae</taxon>
        <taxon>Arion</taxon>
    </lineage>
</organism>
<dbReference type="AlphaFoldDB" id="A0A0B6Y4V5"/>
<proteinExistence type="predicted"/>
<sequence length="98" mass="11052">CMSHTGYRSPPCPIHVKSPTFQISPYVKSPTCQNSPTHLIISHILIISPISHYLPISGLPDFSNMSHVRSPRFLQYLPMSDLLHISHISQISPHIRSQ</sequence>
<feature type="non-terminal residue" evidence="1">
    <location>
        <position position="1"/>
    </location>
</feature>